<feature type="signal peptide" evidence="1">
    <location>
        <begin position="1"/>
        <end position="18"/>
    </location>
</feature>
<gene>
    <name evidence="2" type="ORF">IEC338SC_2369</name>
</gene>
<feature type="chain" id="PRO_5044227582" evidence="1">
    <location>
        <begin position="19"/>
        <end position="291"/>
    </location>
</feature>
<sequence>MKKIILFLSLTVCTNLFAITVDDLGYKSIFRTFYPNMFYVSMEDNDYDGNELPKAGIKETKKEYLALMYPVEQYKNANHEDRYLVLIKKREIDKDSYTIINGKWKKIDSNTYKFSDTCHACSSAKADIYIFKKSVNNKYDLVSRTFSNFSPPSAYGDLDLNIKGLGDRIVETGINEVGFFDDSFSNTNYGVTDNLLYLIRLNESKISGYSIDLSSGTNDGEYESNSPLSYEYSSVYKTLESQTSQVYPVEMRFKGDVFNEKTGKIENYNKIKRFKYNPMKDKYELISETDY</sequence>
<proteinExistence type="predicted"/>
<reference evidence="2 3" key="1">
    <citation type="submission" date="2016-04" db="EMBL/GenBank/DDBJ databases">
        <title>Complete genome sequencing of OXA-72 bearing Acinetobacter pittii strain IEC338SC.</title>
        <authorList>
            <person name="Brasiliense D.M."/>
            <person name="Lima K.V."/>
            <person name="Souza C.O."/>
            <person name="Dutra L.G."/>
            <person name="Mamizuka E.M."/>
            <person name="Perez-Chaparro P.J."/>
            <person name="McCulloch J.A."/>
        </authorList>
    </citation>
    <scope>NUCLEOTIDE SEQUENCE [LARGE SCALE GENOMIC DNA]</scope>
    <source>
        <strain evidence="2 3">IEC338SC</strain>
    </source>
</reference>
<evidence type="ECO:0000313" key="3">
    <source>
        <dbReference type="Proteomes" id="UP000076152"/>
    </source>
</evidence>
<dbReference type="EMBL" id="CP015145">
    <property type="protein sequence ID" value="AMX19497.1"/>
    <property type="molecule type" value="Genomic_DNA"/>
</dbReference>
<dbReference type="RefSeq" id="WP_063098866.1">
    <property type="nucleotide sequence ID" value="NZ_CP015145.1"/>
</dbReference>
<dbReference type="Proteomes" id="UP000076152">
    <property type="component" value="Chromosome"/>
</dbReference>
<protein>
    <submittedName>
        <fullName evidence="2">Uncharacterized protein</fullName>
    </submittedName>
</protein>
<dbReference type="AlphaFoldDB" id="A0AB33BL58"/>
<keyword evidence="1" id="KW-0732">Signal</keyword>
<accession>A0AB33BL58</accession>
<name>A0AB33BL58_ACIPI</name>
<evidence type="ECO:0000256" key="1">
    <source>
        <dbReference type="SAM" id="SignalP"/>
    </source>
</evidence>
<evidence type="ECO:0000313" key="2">
    <source>
        <dbReference type="EMBL" id="AMX19497.1"/>
    </source>
</evidence>
<organism evidence="2 3">
    <name type="scientific">Acinetobacter pittii</name>
    <name type="common">Acinetobacter genomosp. 3</name>
    <dbReference type="NCBI Taxonomy" id="48296"/>
    <lineage>
        <taxon>Bacteria</taxon>
        <taxon>Pseudomonadati</taxon>
        <taxon>Pseudomonadota</taxon>
        <taxon>Gammaproteobacteria</taxon>
        <taxon>Moraxellales</taxon>
        <taxon>Moraxellaceae</taxon>
        <taxon>Acinetobacter</taxon>
        <taxon>Acinetobacter calcoaceticus/baumannii complex</taxon>
    </lineage>
</organism>